<dbReference type="Gene3D" id="2.60.40.790">
    <property type="match status" value="1"/>
</dbReference>
<evidence type="ECO:0000259" key="3">
    <source>
        <dbReference type="PROSITE" id="PS51048"/>
    </source>
</evidence>
<dbReference type="EMBL" id="CP063136">
    <property type="protein sequence ID" value="QOU20808.1"/>
    <property type="molecule type" value="Genomic_DNA"/>
</dbReference>
<dbReference type="AlphaFoldDB" id="A0A871RAJ7"/>
<sequence length="387" mass="44297">MAIEKFIQNAEQALEDNNFLSADKYIKDVLNENPKSLKGHLLKCTSELRQKKVEDSLQTSLTLIHLARERGKRDYICMGLYHAALAEFKLKSYKDAFKFGVLANSYDNTNNELSIFLGMVKNKLKKTESLTDVALDDLEKKIRATKEDAIIPETSSKQETVPARDTKNTQPAKKQESTSVRPEQKLRTDWYETGNTIDISLYVKRIDKESVKVEFKDESLSVHFKTFDGQIFDYDIVKLYSTIVPPECSYIVFGTKMELSLIKQEKIKWPKLEYEEGGSKALKEFPKNQAEKDLEEATPSYPTSSKKKIDWSKFDDKDNDKEEEGDPALKFFQSLYANADEDTKRAMMKSYVESNGTSLSTDWSEVKKGKVKTVAPDGAEVKEWSKE</sequence>
<gene>
    <name evidence="5" type="ORF">BRETT_000522</name>
</gene>
<dbReference type="KEGG" id="bbrx:BRETT_000522"/>
<dbReference type="Pfam" id="PF05002">
    <property type="entry name" value="SGS"/>
    <property type="match status" value="1"/>
</dbReference>
<protein>
    <recommendedName>
        <fullName evidence="7">SGS domain-containing protein</fullName>
    </recommendedName>
</protein>
<dbReference type="InterPro" id="IPR007699">
    <property type="entry name" value="SGS_dom"/>
</dbReference>
<dbReference type="Proteomes" id="UP000663131">
    <property type="component" value="Chromosome 8"/>
</dbReference>
<dbReference type="InterPro" id="IPR044563">
    <property type="entry name" value="Sgt1-like"/>
</dbReference>
<evidence type="ECO:0000313" key="6">
    <source>
        <dbReference type="Proteomes" id="UP000663131"/>
    </source>
</evidence>
<dbReference type="InterPro" id="IPR011990">
    <property type="entry name" value="TPR-like_helical_dom_sf"/>
</dbReference>
<name>A0A871RAJ7_DEKBR</name>
<reference evidence="5" key="1">
    <citation type="submission" date="2020-10" db="EMBL/GenBank/DDBJ databases">
        <authorList>
            <person name="Palmer J.M."/>
        </authorList>
    </citation>
    <scope>NUCLEOTIDE SEQUENCE</scope>
    <source>
        <strain evidence="5">UCD 2041</strain>
    </source>
</reference>
<dbReference type="InterPro" id="IPR007052">
    <property type="entry name" value="CS_dom"/>
</dbReference>
<feature type="domain" description="SGS" evidence="3">
    <location>
        <begin position="300"/>
        <end position="386"/>
    </location>
</feature>
<reference evidence="5" key="2">
    <citation type="journal article" name="BMC Genomics">
        <title>New genome assemblies reveal patterns of domestication and adaptation across Brettanomyces (Dekkera) species.</title>
        <authorList>
            <person name="Roach M.J."/>
            <person name="Borneman A.R."/>
        </authorList>
    </citation>
    <scope>NUCLEOTIDE SEQUENCE</scope>
    <source>
        <strain evidence="5">UCD 2041</strain>
    </source>
</reference>
<organism evidence="5 6">
    <name type="scientific">Dekkera bruxellensis</name>
    <name type="common">Brettanomyces custersii</name>
    <dbReference type="NCBI Taxonomy" id="5007"/>
    <lineage>
        <taxon>Eukaryota</taxon>
        <taxon>Fungi</taxon>
        <taxon>Dikarya</taxon>
        <taxon>Ascomycota</taxon>
        <taxon>Saccharomycotina</taxon>
        <taxon>Pichiomycetes</taxon>
        <taxon>Pichiales</taxon>
        <taxon>Pichiaceae</taxon>
        <taxon>Brettanomyces</taxon>
    </lineage>
</organism>
<dbReference type="GO" id="GO:0051087">
    <property type="term" value="F:protein-folding chaperone binding"/>
    <property type="evidence" value="ECO:0007669"/>
    <property type="project" value="InterPro"/>
</dbReference>
<feature type="region of interest" description="Disordered" evidence="2">
    <location>
        <begin position="149"/>
        <end position="184"/>
    </location>
</feature>
<evidence type="ECO:0008006" key="7">
    <source>
        <dbReference type="Google" id="ProtNLM"/>
    </source>
</evidence>
<dbReference type="SUPFAM" id="SSF48452">
    <property type="entry name" value="TPR-like"/>
    <property type="match status" value="1"/>
</dbReference>
<dbReference type="CDD" id="cd06466">
    <property type="entry name" value="p23_CS_SGT1_like"/>
    <property type="match status" value="1"/>
</dbReference>
<evidence type="ECO:0000313" key="5">
    <source>
        <dbReference type="EMBL" id="QOU20808.1"/>
    </source>
</evidence>
<dbReference type="GeneID" id="64572447"/>
<comment type="similarity">
    <text evidence="1">Belongs to the SGT1 family.</text>
</comment>
<dbReference type="Pfam" id="PF04969">
    <property type="entry name" value="CS"/>
    <property type="match status" value="1"/>
</dbReference>
<feature type="region of interest" description="Disordered" evidence="2">
    <location>
        <begin position="285"/>
        <end position="326"/>
    </location>
</feature>
<dbReference type="SUPFAM" id="SSF49764">
    <property type="entry name" value="HSP20-like chaperones"/>
    <property type="match status" value="1"/>
</dbReference>
<evidence type="ECO:0000259" key="4">
    <source>
        <dbReference type="PROSITE" id="PS51203"/>
    </source>
</evidence>
<feature type="compositionally biased region" description="Polar residues" evidence="2">
    <location>
        <begin position="168"/>
        <end position="181"/>
    </location>
</feature>
<feature type="compositionally biased region" description="Basic and acidic residues" evidence="2">
    <location>
        <begin position="307"/>
        <end position="320"/>
    </location>
</feature>
<proteinExistence type="inferred from homology"/>
<dbReference type="PANTHER" id="PTHR45862">
    <property type="entry name" value="PROTEIN SGT1 HOMOLOG"/>
    <property type="match status" value="1"/>
</dbReference>
<dbReference type="PROSITE" id="PS51048">
    <property type="entry name" value="SGS"/>
    <property type="match status" value="1"/>
</dbReference>
<accession>A0A871RAJ7</accession>
<dbReference type="RefSeq" id="XP_041137301.1">
    <property type="nucleotide sequence ID" value="XM_041279087.1"/>
</dbReference>
<feature type="domain" description="CS" evidence="4">
    <location>
        <begin position="183"/>
        <end position="273"/>
    </location>
</feature>
<evidence type="ECO:0000256" key="2">
    <source>
        <dbReference type="SAM" id="MobiDB-lite"/>
    </source>
</evidence>
<dbReference type="OrthoDB" id="1898560at2759"/>
<dbReference type="InterPro" id="IPR008978">
    <property type="entry name" value="HSP20-like_chaperone"/>
</dbReference>
<dbReference type="PROSITE" id="PS51203">
    <property type="entry name" value="CS"/>
    <property type="match status" value="1"/>
</dbReference>
<evidence type="ECO:0000256" key="1">
    <source>
        <dbReference type="ARBA" id="ARBA00008509"/>
    </source>
</evidence>